<dbReference type="AlphaFoldDB" id="A0AAP8TAD6"/>
<name>A0AAP8TAD6_9BACT</name>
<accession>A0AAP8TAD6</accession>
<comment type="caution">
    <text evidence="1">The sequence shown here is derived from an EMBL/GenBank/DDBJ whole genome shotgun (WGS) entry which is preliminary data.</text>
</comment>
<proteinExistence type="predicted"/>
<organism evidence="1 2">
    <name type="scientific">Akkermansia muciniphila</name>
    <dbReference type="NCBI Taxonomy" id="239935"/>
    <lineage>
        <taxon>Bacteria</taxon>
        <taxon>Pseudomonadati</taxon>
        <taxon>Verrucomicrobiota</taxon>
        <taxon>Verrucomicrobiia</taxon>
        <taxon>Verrucomicrobiales</taxon>
        <taxon>Akkermansiaceae</taxon>
        <taxon>Akkermansia</taxon>
    </lineage>
</organism>
<dbReference type="Proteomes" id="UP000235914">
    <property type="component" value="Unassembled WGS sequence"/>
</dbReference>
<gene>
    <name evidence="1" type="ORF">CXU09_02505</name>
</gene>
<sequence>MSKLLAGSGYDLSRLTLSAPILAHWELLGQQEGTYTRMCCSIPDRKINQFSGVRLVRTSKEGGSLFIDKVILLRDGQEVMSRSFRSALTQESPVLEVSMNMDDYAENVKNFEWSIEVIMAPANTCGIMEMMGKRSFPTIKRSGFDGKLPERSGGYAVSYSCRKPVPGMEGDKNCFPGFHVFPWVNSATG</sequence>
<evidence type="ECO:0000313" key="1">
    <source>
        <dbReference type="EMBL" id="PNC57946.1"/>
    </source>
</evidence>
<protein>
    <submittedName>
        <fullName evidence="1">Uncharacterized protein</fullName>
    </submittedName>
</protein>
<evidence type="ECO:0000313" key="2">
    <source>
        <dbReference type="Proteomes" id="UP000235914"/>
    </source>
</evidence>
<dbReference type="EMBL" id="PJKN01000001">
    <property type="protein sequence ID" value="PNC57946.1"/>
    <property type="molecule type" value="Genomic_DNA"/>
</dbReference>
<reference evidence="1 2" key="1">
    <citation type="journal article" date="2017" name="BMC Genomics">
        <title>Genome sequencing of 39 Akkermansia muciniphila isolates reveals its population structure, genomic and functional diverisity, and global distribution in mammalian gut microbiotas.</title>
        <authorList>
            <person name="Guo X."/>
            <person name="Li S."/>
            <person name="Zhang J."/>
            <person name="Wu F."/>
            <person name="Li X."/>
            <person name="Wu D."/>
            <person name="Zhang M."/>
            <person name="Ou Z."/>
            <person name="Jie Z."/>
            <person name="Yan Q."/>
            <person name="Li P."/>
            <person name="Yi J."/>
            <person name="Peng Y."/>
        </authorList>
    </citation>
    <scope>NUCLEOTIDE SEQUENCE [LARGE SCALE GENOMIC DNA]</scope>
    <source>
        <strain evidence="1 2">GP43</strain>
    </source>
</reference>